<feature type="transmembrane region" description="Helical" evidence="1">
    <location>
        <begin position="44"/>
        <end position="64"/>
    </location>
</feature>
<feature type="transmembrane region" description="Helical" evidence="1">
    <location>
        <begin position="12"/>
        <end position="32"/>
    </location>
</feature>
<name>A0A0G8C0J2_9BACI</name>
<evidence type="ECO:0000313" key="2">
    <source>
        <dbReference type="EMBL" id="KKZ92889.1"/>
    </source>
</evidence>
<dbReference type="RefSeq" id="WP_046959426.1">
    <property type="nucleotide sequence ID" value="NZ_LCYN01000031.1"/>
</dbReference>
<evidence type="ECO:0000313" key="3">
    <source>
        <dbReference type="Proteomes" id="UP000035350"/>
    </source>
</evidence>
<keyword evidence="1" id="KW-1133">Transmembrane helix</keyword>
<comment type="caution">
    <text evidence="2">The sequence shown here is derived from an EMBL/GenBank/DDBJ whole genome shotgun (WGS) entry which is preliminary data.</text>
</comment>
<protein>
    <submittedName>
        <fullName evidence="2">Uncharacterized protein</fullName>
    </submittedName>
</protein>
<keyword evidence="1" id="KW-0812">Transmembrane</keyword>
<proteinExistence type="predicted"/>
<dbReference type="Proteomes" id="UP000035350">
    <property type="component" value="Unassembled WGS sequence"/>
</dbReference>
<sequence>MSKFRQKMIKYLQTFWGCLAFGVLMFALFVIMDLTDTPLNTLGWRDWLGSAVGAAILSVGMFTLNKLDLK</sequence>
<dbReference type="AlphaFoldDB" id="A0A0G8C0J2"/>
<reference evidence="2 3" key="1">
    <citation type="journal article" date="2015" name="Genome Announc.">
        <title>Next-Generation Whole-Genome Sequencing of Eight Strains of Bacillus cereus, Isolated from Food.</title>
        <authorList>
            <person name="Krawczyk A.O."/>
            <person name="de Jong A."/>
            <person name="Eijlander R.T."/>
            <person name="Berendsen E.M."/>
            <person name="Holsappel S."/>
            <person name="Wells-Bennik M.H."/>
            <person name="Kuipers O.P."/>
        </authorList>
    </citation>
    <scope>NUCLEOTIDE SEQUENCE [LARGE SCALE GENOMIC DNA]</scope>
    <source>
        <strain evidence="2 3">B4147</strain>
    </source>
</reference>
<evidence type="ECO:0000256" key="1">
    <source>
        <dbReference type="SAM" id="Phobius"/>
    </source>
</evidence>
<keyword evidence="1" id="KW-0472">Membrane</keyword>
<dbReference type="PATRIC" id="fig|1396.433.peg.4850"/>
<accession>A0A0G8C0J2</accession>
<organism evidence="2 3">
    <name type="scientific">Bacillus wiedmannii</name>
    <dbReference type="NCBI Taxonomy" id="1890302"/>
    <lineage>
        <taxon>Bacteria</taxon>
        <taxon>Bacillati</taxon>
        <taxon>Bacillota</taxon>
        <taxon>Bacilli</taxon>
        <taxon>Bacillales</taxon>
        <taxon>Bacillaceae</taxon>
        <taxon>Bacillus</taxon>
        <taxon>Bacillus cereus group</taxon>
    </lineage>
</organism>
<dbReference type="EMBL" id="LCYN01000031">
    <property type="protein sequence ID" value="KKZ92889.1"/>
    <property type="molecule type" value="Genomic_DNA"/>
</dbReference>
<reference evidence="3" key="2">
    <citation type="submission" date="2015-04" db="EMBL/GenBank/DDBJ databases">
        <title>Draft Genome Sequences of Eight Spore-Forming Food Isolates of Bacillus cereus Genome sequencing.</title>
        <authorList>
            <person name="Krawcyk A.O."/>
            <person name="de Jong A."/>
            <person name="Eijlander R.T."/>
            <person name="Berendsen E.M."/>
            <person name="Holsappel S."/>
            <person name="Wells-Bennik M."/>
            <person name="Kuipers O.P."/>
        </authorList>
    </citation>
    <scope>NUCLEOTIDE SEQUENCE [LARGE SCALE GENOMIC DNA]</scope>
    <source>
        <strain evidence="3">B4147</strain>
    </source>
</reference>
<gene>
    <name evidence="2" type="ORF">B4147_2125</name>
</gene>